<evidence type="ECO:0000313" key="2">
    <source>
        <dbReference type="EMBL" id="GMH67638.1"/>
    </source>
</evidence>
<organism evidence="2 3">
    <name type="scientific">Triparma laevis f. inornata</name>
    <dbReference type="NCBI Taxonomy" id="1714386"/>
    <lineage>
        <taxon>Eukaryota</taxon>
        <taxon>Sar</taxon>
        <taxon>Stramenopiles</taxon>
        <taxon>Ochrophyta</taxon>
        <taxon>Bolidophyceae</taxon>
        <taxon>Parmales</taxon>
        <taxon>Triparmaceae</taxon>
        <taxon>Triparma</taxon>
    </lineage>
</organism>
<reference evidence="3" key="1">
    <citation type="journal article" date="2023" name="Commun. Biol.">
        <title>Genome analysis of Parmales, the sister group of diatoms, reveals the evolutionary specialization of diatoms from phago-mixotrophs to photoautotrophs.</title>
        <authorList>
            <person name="Ban H."/>
            <person name="Sato S."/>
            <person name="Yoshikawa S."/>
            <person name="Yamada K."/>
            <person name="Nakamura Y."/>
            <person name="Ichinomiya M."/>
            <person name="Sato N."/>
            <person name="Blanc-Mathieu R."/>
            <person name="Endo H."/>
            <person name="Kuwata A."/>
            <person name="Ogata H."/>
        </authorList>
    </citation>
    <scope>NUCLEOTIDE SEQUENCE [LARGE SCALE GENOMIC DNA]</scope>
</reference>
<evidence type="ECO:0000313" key="3">
    <source>
        <dbReference type="Proteomes" id="UP001162640"/>
    </source>
</evidence>
<comment type="caution">
    <text evidence="2">The sequence shown here is derived from an EMBL/GenBank/DDBJ whole genome shotgun (WGS) entry which is preliminary data.</text>
</comment>
<dbReference type="AlphaFoldDB" id="A0A9W7E6S3"/>
<evidence type="ECO:0000256" key="1">
    <source>
        <dbReference type="SAM" id="MobiDB-lite"/>
    </source>
</evidence>
<sequence length="86" mass="9982">MSNVNFKVGEDTDPGSTWMRRAVQENVDWQQEMNKVTNRTGELQPMKDGEGGVAKDEEGYSWTQDSEEVEVSRYFEIMYNPHVKFS</sequence>
<feature type="compositionally biased region" description="Basic and acidic residues" evidence="1">
    <location>
        <begin position="45"/>
        <end position="58"/>
    </location>
</feature>
<dbReference type="Proteomes" id="UP001162640">
    <property type="component" value="Unassembled WGS sequence"/>
</dbReference>
<protein>
    <submittedName>
        <fullName evidence="2">Uncharacterized protein</fullName>
    </submittedName>
</protein>
<feature type="region of interest" description="Disordered" evidence="1">
    <location>
        <begin position="37"/>
        <end position="62"/>
    </location>
</feature>
<gene>
    <name evidence="2" type="ORF">TL16_g04730</name>
</gene>
<accession>A0A9W7E6S3</accession>
<proteinExistence type="predicted"/>
<dbReference type="EMBL" id="BLQM01000133">
    <property type="protein sequence ID" value="GMH67638.1"/>
    <property type="molecule type" value="Genomic_DNA"/>
</dbReference>
<name>A0A9W7E6S3_9STRA</name>